<dbReference type="Proteomes" id="UP000276443">
    <property type="component" value="Unassembled WGS sequence"/>
</dbReference>
<dbReference type="InterPro" id="IPR036107">
    <property type="entry name" value="CsrA_sf"/>
</dbReference>
<dbReference type="Pfam" id="PF02599">
    <property type="entry name" value="CsrA"/>
    <property type="match status" value="1"/>
</dbReference>
<evidence type="ECO:0000313" key="7">
    <source>
        <dbReference type="Proteomes" id="UP000276443"/>
    </source>
</evidence>
<reference evidence="6 7" key="1">
    <citation type="submission" date="2018-11" db="EMBL/GenBank/DDBJ databases">
        <title>Genomic Encyclopedia of Type Strains, Phase IV (KMG-IV): sequencing the most valuable type-strain genomes for metagenomic binning, comparative biology and taxonomic classification.</title>
        <authorList>
            <person name="Goeker M."/>
        </authorList>
    </citation>
    <scope>NUCLEOTIDE SEQUENCE [LARGE SCALE GENOMIC DNA]</scope>
    <source>
        <strain evidence="6 7">DSM 18090</strain>
    </source>
</reference>
<keyword evidence="5" id="KW-1005">Bacterial flagellum biogenesis</keyword>
<keyword evidence="7" id="KW-1185">Reference proteome</keyword>
<evidence type="ECO:0000313" key="6">
    <source>
        <dbReference type="EMBL" id="RPF54360.1"/>
    </source>
</evidence>
<sequence>MLVLTRKVGESIQIGEDITVKVLEVEGEQIKLGIDAPRDVDIYRSEIYQQILEANQQASQTKNSINLLKNLKKD</sequence>
<dbReference type="GO" id="GO:0006402">
    <property type="term" value="P:mRNA catabolic process"/>
    <property type="evidence" value="ECO:0007669"/>
    <property type="project" value="InterPro"/>
</dbReference>
<dbReference type="EMBL" id="RKRF01000008">
    <property type="protein sequence ID" value="RPF54360.1"/>
    <property type="molecule type" value="Genomic_DNA"/>
</dbReference>
<keyword evidence="4 5" id="KW-0694">RNA-binding</keyword>
<comment type="caution">
    <text evidence="6">The sequence shown here is derived from an EMBL/GenBank/DDBJ whole genome shotgun (WGS) entry which is preliminary data.</text>
</comment>
<accession>A0A3N5BGG2</accession>
<dbReference type="AlphaFoldDB" id="A0A3N5BGG2"/>
<dbReference type="GO" id="GO:0005829">
    <property type="term" value="C:cytosol"/>
    <property type="evidence" value="ECO:0007669"/>
    <property type="project" value="TreeGrafter"/>
</dbReference>
<dbReference type="Gene3D" id="2.60.40.4380">
    <property type="entry name" value="Translational regulator CsrA"/>
    <property type="match status" value="1"/>
</dbReference>
<dbReference type="FunFam" id="2.60.40.4380:FF:000002">
    <property type="entry name" value="Translational regulator CsrA"/>
    <property type="match status" value="1"/>
</dbReference>
<comment type="similarity">
    <text evidence="5">Belongs to the CsrA/RsmA family.</text>
</comment>
<protein>
    <recommendedName>
        <fullName evidence="5">Translational regulator CsrA</fullName>
    </recommendedName>
</protein>
<dbReference type="HAMAP" id="MF_00167">
    <property type="entry name" value="CsrA"/>
    <property type="match status" value="1"/>
</dbReference>
<dbReference type="InterPro" id="IPR003751">
    <property type="entry name" value="CsrA"/>
</dbReference>
<dbReference type="NCBIfam" id="NF002469">
    <property type="entry name" value="PRK01712.1"/>
    <property type="match status" value="1"/>
</dbReference>
<evidence type="ECO:0000256" key="2">
    <source>
        <dbReference type="ARBA" id="ARBA00022491"/>
    </source>
</evidence>
<dbReference type="PANTHER" id="PTHR34984:SF1">
    <property type="entry name" value="CARBON STORAGE REGULATOR"/>
    <property type="match status" value="1"/>
</dbReference>
<dbReference type="GO" id="GO:0044781">
    <property type="term" value="P:bacterial-type flagellum organization"/>
    <property type="evidence" value="ECO:0007669"/>
    <property type="project" value="UniProtKB-KW"/>
</dbReference>
<gene>
    <name evidence="5" type="primary">csrA</name>
    <name evidence="6" type="ORF">EDC24_1558</name>
</gene>
<dbReference type="NCBIfam" id="TIGR00202">
    <property type="entry name" value="csrA"/>
    <property type="match status" value="1"/>
</dbReference>
<dbReference type="GO" id="GO:0045947">
    <property type="term" value="P:negative regulation of translational initiation"/>
    <property type="evidence" value="ECO:0007669"/>
    <property type="project" value="UniProtKB-UniRule"/>
</dbReference>
<evidence type="ECO:0000256" key="4">
    <source>
        <dbReference type="ARBA" id="ARBA00022884"/>
    </source>
</evidence>
<keyword evidence="1 5" id="KW-0963">Cytoplasm</keyword>
<evidence type="ECO:0000256" key="3">
    <source>
        <dbReference type="ARBA" id="ARBA00022845"/>
    </source>
</evidence>
<proteinExistence type="inferred from homology"/>
<dbReference type="GO" id="GO:0006109">
    <property type="term" value="P:regulation of carbohydrate metabolic process"/>
    <property type="evidence" value="ECO:0007669"/>
    <property type="project" value="InterPro"/>
</dbReference>
<evidence type="ECO:0000256" key="5">
    <source>
        <dbReference type="HAMAP-Rule" id="MF_00167"/>
    </source>
</evidence>
<dbReference type="OrthoDB" id="9809061at2"/>
<keyword evidence="3 5" id="KW-0810">Translation regulation</keyword>
<dbReference type="GO" id="GO:1902208">
    <property type="term" value="P:regulation of bacterial-type flagellum assembly"/>
    <property type="evidence" value="ECO:0007669"/>
    <property type="project" value="UniProtKB-UniRule"/>
</dbReference>
<comment type="function">
    <text evidence="5">A translational regulator that binds mRNA to regulate translation initiation and/or mRNA stability. Usually binds in the 5'-UTR at or near the Shine-Dalgarno sequence preventing ribosome-binding, thus repressing translation. Its main target seems to be the major flagellin gene, while its function is anatagonized by FliW.</text>
</comment>
<dbReference type="GO" id="GO:0048027">
    <property type="term" value="F:mRNA 5'-UTR binding"/>
    <property type="evidence" value="ECO:0007669"/>
    <property type="project" value="UniProtKB-UniRule"/>
</dbReference>
<evidence type="ECO:0000256" key="1">
    <source>
        <dbReference type="ARBA" id="ARBA00022490"/>
    </source>
</evidence>
<name>A0A3N5BGG2_9BACI</name>
<dbReference type="RefSeq" id="WP_124221290.1">
    <property type="nucleotide sequence ID" value="NZ_RKRF01000008.1"/>
</dbReference>
<comment type="subunit">
    <text evidence="5">Homodimer; the beta-strands of each monomer intercalate to form a hydrophobic core, while the alpha-helices form wings that extend away from the core.</text>
</comment>
<dbReference type="PANTHER" id="PTHR34984">
    <property type="entry name" value="CARBON STORAGE REGULATOR"/>
    <property type="match status" value="1"/>
</dbReference>
<keyword evidence="2 5" id="KW-0678">Repressor</keyword>
<dbReference type="SUPFAM" id="SSF117130">
    <property type="entry name" value="CsrA-like"/>
    <property type="match status" value="1"/>
</dbReference>
<organism evidence="6 7">
    <name type="scientific">Aquisalibacillus elongatus</name>
    <dbReference type="NCBI Taxonomy" id="485577"/>
    <lineage>
        <taxon>Bacteria</taxon>
        <taxon>Bacillati</taxon>
        <taxon>Bacillota</taxon>
        <taxon>Bacilli</taxon>
        <taxon>Bacillales</taxon>
        <taxon>Bacillaceae</taxon>
        <taxon>Aquisalibacillus</taxon>
    </lineage>
</organism>
<comment type="subcellular location">
    <subcellularLocation>
        <location evidence="5">Cytoplasm</location>
    </subcellularLocation>
</comment>